<dbReference type="Proteomes" id="UP000324705">
    <property type="component" value="Chromosome 3A"/>
</dbReference>
<dbReference type="InterPro" id="IPR039421">
    <property type="entry name" value="Type_1_exporter"/>
</dbReference>
<feature type="transmembrane region" description="Helical" evidence="12">
    <location>
        <begin position="188"/>
        <end position="209"/>
    </location>
</feature>
<dbReference type="Gene3D" id="1.20.1560.10">
    <property type="entry name" value="ABC transporter type 1, transmembrane domain"/>
    <property type="match status" value="1"/>
</dbReference>
<reference evidence="15 16" key="1">
    <citation type="submission" date="2017-09" db="EMBL/GenBank/DDBJ databases">
        <authorList>
            <consortium name="International Durum Wheat Genome Sequencing Consortium (IDWGSC)"/>
            <person name="Milanesi L."/>
        </authorList>
    </citation>
    <scope>NUCLEOTIDE SEQUENCE [LARGE SCALE GENOMIC DNA]</scope>
    <source>
        <strain evidence="16">cv. Svevo</strain>
    </source>
</reference>
<comment type="similarity">
    <text evidence="2">Belongs to the ABC transporter superfamily. ABCB family. Multidrug resistance exporter (TC 3.A.1.201) subfamily.</text>
</comment>
<dbReference type="FunFam" id="1.20.1560.10:FF:000025">
    <property type="entry name" value="ABC transporter B family member 9"/>
    <property type="match status" value="1"/>
</dbReference>
<feature type="transmembrane region" description="Helical" evidence="12">
    <location>
        <begin position="747"/>
        <end position="765"/>
    </location>
</feature>
<feature type="region of interest" description="Disordered" evidence="11">
    <location>
        <begin position="548"/>
        <end position="593"/>
    </location>
</feature>
<dbReference type="GO" id="GO:0005524">
    <property type="term" value="F:ATP binding"/>
    <property type="evidence" value="ECO:0007669"/>
    <property type="project" value="UniProtKB-KW"/>
</dbReference>
<dbReference type="PROSITE" id="PS50929">
    <property type="entry name" value="ABC_TM1F"/>
    <property type="match status" value="2"/>
</dbReference>
<dbReference type="InterPro" id="IPR017871">
    <property type="entry name" value="ABC_transporter-like_CS"/>
</dbReference>
<evidence type="ECO:0000256" key="2">
    <source>
        <dbReference type="ARBA" id="ARBA00007577"/>
    </source>
</evidence>
<evidence type="ECO:0000259" key="13">
    <source>
        <dbReference type="PROSITE" id="PS50893"/>
    </source>
</evidence>
<dbReference type="FunFam" id="1.20.1560.10:FF:000360">
    <property type="entry name" value="Os01g0533900 protein"/>
    <property type="match status" value="1"/>
</dbReference>
<dbReference type="Gene3D" id="3.40.50.300">
    <property type="entry name" value="P-loop containing nucleotide triphosphate hydrolases"/>
    <property type="match status" value="3"/>
</dbReference>
<keyword evidence="16" id="KW-1185">Reference proteome</keyword>
<dbReference type="AlphaFoldDB" id="A0A9R0RSR5"/>
<evidence type="ECO:0000256" key="10">
    <source>
        <dbReference type="ARBA" id="ARBA00023180"/>
    </source>
</evidence>
<dbReference type="InterPro" id="IPR003439">
    <property type="entry name" value="ABC_transporter-like_ATP-bd"/>
</dbReference>
<keyword evidence="5" id="KW-0677">Repeat</keyword>
<feature type="domain" description="ABC transporter" evidence="13">
    <location>
        <begin position="288"/>
        <end position="524"/>
    </location>
</feature>
<proteinExistence type="inferred from homology"/>
<evidence type="ECO:0000256" key="11">
    <source>
        <dbReference type="SAM" id="MobiDB-lite"/>
    </source>
</evidence>
<feature type="compositionally biased region" description="Low complexity" evidence="11">
    <location>
        <begin position="561"/>
        <end position="575"/>
    </location>
</feature>
<dbReference type="GO" id="GO:0015421">
    <property type="term" value="F:ABC-type oligopeptide transporter activity"/>
    <property type="evidence" value="ECO:0007669"/>
    <property type="project" value="TreeGrafter"/>
</dbReference>
<keyword evidence="9 12" id="KW-0472">Membrane</keyword>
<comment type="subcellular location">
    <subcellularLocation>
        <location evidence="1">Cell membrane</location>
        <topology evidence="1">Multi-pass membrane protein</topology>
    </subcellularLocation>
</comment>
<dbReference type="PANTHER" id="PTHR43394">
    <property type="entry name" value="ATP-DEPENDENT PERMEASE MDL1, MITOCHONDRIAL"/>
    <property type="match status" value="1"/>
</dbReference>
<dbReference type="SUPFAM" id="SSF90123">
    <property type="entry name" value="ABC transporter transmembrane region"/>
    <property type="match status" value="2"/>
</dbReference>
<feature type="transmembrane region" description="Helical" evidence="12">
    <location>
        <begin position="771"/>
        <end position="788"/>
    </location>
</feature>
<dbReference type="InterPro" id="IPR027417">
    <property type="entry name" value="P-loop_NTPase"/>
</dbReference>
<dbReference type="Pfam" id="PF00664">
    <property type="entry name" value="ABC_membrane"/>
    <property type="match status" value="2"/>
</dbReference>
<keyword evidence="4 12" id="KW-0812">Transmembrane</keyword>
<evidence type="ECO:0000256" key="3">
    <source>
        <dbReference type="ARBA" id="ARBA00022448"/>
    </source>
</evidence>
<keyword evidence="10" id="KW-0325">Glycoprotein</keyword>
<evidence type="ECO:0000256" key="12">
    <source>
        <dbReference type="SAM" id="Phobius"/>
    </source>
</evidence>
<dbReference type="GO" id="GO:0090374">
    <property type="term" value="P:oligopeptide export from mitochondrion"/>
    <property type="evidence" value="ECO:0007669"/>
    <property type="project" value="TreeGrafter"/>
</dbReference>
<dbReference type="EMBL" id="LT934115">
    <property type="protein sequence ID" value="VAH66084.1"/>
    <property type="molecule type" value="Genomic_DNA"/>
</dbReference>
<evidence type="ECO:0000256" key="6">
    <source>
        <dbReference type="ARBA" id="ARBA00022741"/>
    </source>
</evidence>
<dbReference type="Pfam" id="PF00005">
    <property type="entry name" value="ABC_tran"/>
    <property type="match status" value="3"/>
</dbReference>
<sequence length="1142" mass="124157">MGERGGHVRAMSAEKWGDKFEFDVLIEVSCWTITGERQAARIRAMYLKAILRQDIAFFDKEMSTGQVVERMSGDTFLIQDAIGEKVGKIIQLLSTFFGGFIVAFVRGWLLTLVMLSSIPPVAVAGAIVSRMMTTLSTKMQAKYGDAGDIVEQTIGTIRTVVSFNGEKQAITTYNKFIRKAYESARREGAVSGLGVGSIMAILFCSYGLAVWYGSKLIVDRGYNGGIVITIIMSVMVGAMSLGQAAPSITAFAQGQGAAYRMFKTIERQPCIDVYNTTGIILEDIKGDVELKDVYFSYPTRPEHLVFDGFSLRVPSGTTMALVGVSGSGKSTVVSLVERFYDPQSGEVLIDGVDIRRMTLGWIRGKIGLVSQEPVLFSSTIRENISYGKDGLNLEEIRRAIELANAANFIDKLPNGLETMVGERGIQLSGGQKQRIAIARAIIKNPRILLLDEATSALDMESERVVQEALDRVMLERTTIIVAHRLSTVKNADVISVLQHGKIVEQGSHVQLVNKPEGAYSQLIHLQETLQVAEAPNVDPDAIIMENSFGSRSFTRKPRSQGSSFRRSTSKGSSFGHSGTHPYPDPCDPMEFNNDQDLEESADKISSDRKKAPIGRLFYLNKPEAPVLALGSIAAAMHGAILPVYGILISSAIKTFYEPPAELLKDSRFWASMFAMLGACALVLIPIEYFLFGLAGGKLVERIRSLTFRSVMHQDINWFDKPEHSSGAIGARLSTDALNVKRLVGENLALNVQTISTIIVGFTIAMVANWKLALIITVVVPLVGFQAYAQMKFLKGLNKNAKLKYEEASQVATDAVGGIRTVASFCAEQKVMDAYEKKCESPTRQGVREGVVGGLGFGFSFLVFYLTYALCFYVGAKFVHGGTATFPEVFRVFFVLVLAASGISRTSAVGADSTKASESAISVFEILDRKSKIDSSSEEGMVVANLRGDIEFQNVCFSYPLRPNVQIFTDLSLSIPSGKTAALVGESGSGKSTAIALLERFYDPSSGRILFDGIELPALKFISGLPDGYNTVVGERGIQLSGGQKQRVAIARAVVKDPKVLLLDEATSALDAESERVVQEALDQVMVGRTTVVVAHRLSTVRGADIISVVKNGTIVEKGRHEELLRIKDGAYASLVELSSTSR</sequence>
<evidence type="ECO:0000256" key="8">
    <source>
        <dbReference type="ARBA" id="ARBA00022989"/>
    </source>
</evidence>
<dbReference type="CDD" id="cd03249">
    <property type="entry name" value="ABC_MTABC3_MDL1_MDL2"/>
    <property type="match status" value="1"/>
</dbReference>
<evidence type="ECO:0000256" key="1">
    <source>
        <dbReference type="ARBA" id="ARBA00004651"/>
    </source>
</evidence>
<dbReference type="PROSITE" id="PS00211">
    <property type="entry name" value="ABC_TRANSPORTER_1"/>
    <property type="match status" value="2"/>
</dbReference>
<evidence type="ECO:0000256" key="9">
    <source>
        <dbReference type="ARBA" id="ARBA00023136"/>
    </source>
</evidence>
<dbReference type="FunFam" id="3.40.50.300:FF:000066">
    <property type="entry name" value="ABC transporter B family member 1"/>
    <property type="match status" value="1"/>
</dbReference>
<evidence type="ECO:0000256" key="7">
    <source>
        <dbReference type="ARBA" id="ARBA00022840"/>
    </source>
</evidence>
<feature type="transmembrane region" description="Helical" evidence="12">
    <location>
        <begin position="221"/>
        <end position="241"/>
    </location>
</feature>
<dbReference type="Gramene" id="TRITD3Av1G221440.3">
    <property type="protein sequence ID" value="TRITD3Av1G221440.3"/>
    <property type="gene ID" value="TRITD3Av1G221440"/>
</dbReference>
<gene>
    <name evidence="15" type="ORF">TRITD_3Av1G221440</name>
</gene>
<dbReference type="PROSITE" id="PS50893">
    <property type="entry name" value="ABC_TRANSPORTER_2"/>
    <property type="match status" value="2"/>
</dbReference>
<feature type="transmembrane region" description="Helical" evidence="12">
    <location>
        <begin position="626"/>
        <end position="648"/>
    </location>
</feature>
<dbReference type="SUPFAM" id="SSF52540">
    <property type="entry name" value="P-loop containing nucleoside triphosphate hydrolases"/>
    <property type="match status" value="2"/>
</dbReference>
<dbReference type="CDD" id="cd18578">
    <property type="entry name" value="ABC_6TM_Pgp_ABCB1_D2_like"/>
    <property type="match status" value="1"/>
</dbReference>
<dbReference type="InterPro" id="IPR036640">
    <property type="entry name" value="ABC1_TM_sf"/>
</dbReference>
<organism evidence="15 16">
    <name type="scientific">Triticum turgidum subsp. durum</name>
    <name type="common">Durum wheat</name>
    <name type="synonym">Triticum durum</name>
    <dbReference type="NCBI Taxonomy" id="4567"/>
    <lineage>
        <taxon>Eukaryota</taxon>
        <taxon>Viridiplantae</taxon>
        <taxon>Streptophyta</taxon>
        <taxon>Embryophyta</taxon>
        <taxon>Tracheophyta</taxon>
        <taxon>Spermatophyta</taxon>
        <taxon>Magnoliopsida</taxon>
        <taxon>Liliopsida</taxon>
        <taxon>Poales</taxon>
        <taxon>Poaceae</taxon>
        <taxon>BOP clade</taxon>
        <taxon>Pooideae</taxon>
        <taxon>Triticodae</taxon>
        <taxon>Triticeae</taxon>
        <taxon>Triticinae</taxon>
        <taxon>Triticum</taxon>
    </lineage>
</organism>
<dbReference type="FunFam" id="3.40.50.300:FF:002695">
    <property type="entry name" value="ABC multidrug transporter, putative"/>
    <property type="match status" value="1"/>
</dbReference>
<dbReference type="InterPro" id="IPR003593">
    <property type="entry name" value="AAA+_ATPase"/>
</dbReference>
<keyword evidence="8 12" id="KW-1133">Transmembrane helix</keyword>
<feature type="domain" description="ABC transmembrane type-1" evidence="14">
    <location>
        <begin position="25"/>
        <end position="253"/>
    </location>
</feature>
<dbReference type="CDD" id="cd18577">
    <property type="entry name" value="ABC_6TM_Pgp_ABCB1_D1_like"/>
    <property type="match status" value="1"/>
</dbReference>
<evidence type="ECO:0000259" key="14">
    <source>
        <dbReference type="PROSITE" id="PS50929"/>
    </source>
</evidence>
<dbReference type="PANTHER" id="PTHR43394:SF16">
    <property type="entry name" value="ABC TRANSPORTER B FAMILY MEMBER 4-LIKE ISOFORM X1"/>
    <property type="match status" value="1"/>
</dbReference>
<dbReference type="InterPro" id="IPR011527">
    <property type="entry name" value="ABC1_TM_dom"/>
</dbReference>
<keyword evidence="6" id="KW-0547">Nucleotide-binding</keyword>
<protein>
    <submittedName>
        <fullName evidence="15">Uncharacterized protein</fullName>
    </submittedName>
</protein>
<evidence type="ECO:0000313" key="15">
    <source>
        <dbReference type="EMBL" id="VAH66084.1"/>
    </source>
</evidence>
<keyword evidence="3" id="KW-0813">Transport</keyword>
<feature type="domain" description="ABC transmembrane type-1" evidence="14">
    <location>
        <begin position="628"/>
        <end position="914"/>
    </location>
</feature>
<evidence type="ECO:0000256" key="5">
    <source>
        <dbReference type="ARBA" id="ARBA00022737"/>
    </source>
</evidence>
<feature type="transmembrane region" description="Helical" evidence="12">
    <location>
        <begin position="850"/>
        <end position="875"/>
    </location>
</feature>
<feature type="transmembrane region" description="Helical" evidence="12">
    <location>
        <begin position="668"/>
        <end position="694"/>
    </location>
</feature>
<dbReference type="GO" id="GO:0005743">
    <property type="term" value="C:mitochondrial inner membrane"/>
    <property type="evidence" value="ECO:0007669"/>
    <property type="project" value="TreeGrafter"/>
</dbReference>
<evidence type="ECO:0000313" key="16">
    <source>
        <dbReference type="Proteomes" id="UP000324705"/>
    </source>
</evidence>
<accession>A0A9R0RSR5</accession>
<dbReference type="SMART" id="SM00382">
    <property type="entry name" value="AAA"/>
    <property type="match status" value="2"/>
</dbReference>
<dbReference type="GO" id="GO:0016887">
    <property type="term" value="F:ATP hydrolysis activity"/>
    <property type="evidence" value="ECO:0007669"/>
    <property type="project" value="InterPro"/>
</dbReference>
<feature type="transmembrane region" description="Helical" evidence="12">
    <location>
        <begin position="115"/>
        <end position="133"/>
    </location>
</feature>
<feature type="domain" description="ABC transporter" evidence="13">
    <location>
        <begin position="949"/>
        <end position="1136"/>
    </location>
</feature>
<name>A0A9R0RSR5_TRITD</name>
<evidence type="ECO:0000256" key="4">
    <source>
        <dbReference type="ARBA" id="ARBA00022692"/>
    </source>
</evidence>
<dbReference type="GO" id="GO:0005886">
    <property type="term" value="C:plasma membrane"/>
    <property type="evidence" value="ECO:0007669"/>
    <property type="project" value="UniProtKB-SubCell"/>
</dbReference>
<keyword evidence="7" id="KW-0067">ATP-binding</keyword>